<name>A0A0L7KNJ1_OPEBR</name>
<proteinExistence type="predicted"/>
<gene>
    <name evidence="1" type="ORF">OBRU01_23551</name>
</gene>
<reference evidence="1 2" key="1">
    <citation type="journal article" date="2015" name="Genome Biol. Evol.">
        <title>The genome of winter moth (Operophtera brumata) provides a genomic perspective on sexual dimorphism and phenology.</title>
        <authorList>
            <person name="Derks M.F."/>
            <person name="Smit S."/>
            <person name="Salis L."/>
            <person name="Schijlen E."/>
            <person name="Bossers A."/>
            <person name="Mateman C."/>
            <person name="Pijl A.S."/>
            <person name="de Ridder D."/>
            <person name="Groenen M.A."/>
            <person name="Visser M.E."/>
            <person name="Megens H.J."/>
        </authorList>
    </citation>
    <scope>NUCLEOTIDE SEQUENCE [LARGE SCALE GENOMIC DNA]</scope>
    <source>
        <strain evidence="1">WM2013NL</strain>
        <tissue evidence="1">Head and thorax</tissue>
    </source>
</reference>
<sequence length="69" mass="7613">MSKEARGGTLAITRSATNCERTNVQPELVFDAVATGECQDQTNSQPVNVKTKPTVNQCFEYHSISSYIF</sequence>
<evidence type="ECO:0000313" key="1">
    <source>
        <dbReference type="EMBL" id="KOB64873.1"/>
    </source>
</evidence>
<protein>
    <submittedName>
        <fullName evidence="1">Uncharacterized protein</fullName>
    </submittedName>
</protein>
<comment type="caution">
    <text evidence="1">The sequence shown here is derived from an EMBL/GenBank/DDBJ whole genome shotgun (WGS) entry which is preliminary data.</text>
</comment>
<dbReference type="Proteomes" id="UP000037510">
    <property type="component" value="Unassembled WGS sequence"/>
</dbReference>
<dbReference type="AlphaFoldDB" id="A0A0L7KNJ1"/>
<keyword evidence="2" id="KW-1185">Reference proteome</keyword>
<accession>A0A0L7KNJ1</accession>
<evidence type="ECO:0000313" key="2">
    <source>
        <dbReference type="Proteomes" id="UP000037510"/>
    </source>
</evidence>
<dbReference type="EMBL" id="JTDY01007900">
    <property type="protein sequence ID" value="KOB64873.1"/>
    <property type="molecule type" value="Genomic_DNA"/>
</dbReference>
<organism evidence="1 2">
    <name type="scientific">Operophtera brumata</name>
    <name type="common">Winter moth</name>
    <name type="synonym">Phalaena brumata</name>
    <dbReference type="NCBI Taxonomy" id="104452"/>
    <lineage>
        <taxon>Eukaryota</taxon>
        <taxon>Metazoa</taxon>
        <taxon>Ecdysozoa</taxon>
        <taxon>Arthropoda</taxon>
        <taxon>Hexapoda</taxon>
        <taxon>Insecta</taxon>
        <taxon>Pterygota</taxon>
        <taxon>Neoptera</taxon>
        <taxon>Endopterygota</taxon>
        <taxon>Lepidoptera</taxon>
        <taxon>Glossata</taxon>
        <taxon>Ditrysia</taxon>
        <taxon>Geometroidea</taxon>
        <taxon>Geometridae</taxon>
        <taxon>Larentiinae</taxon>
        <taxon>Operophtera</taxon>
    </lineage>
</organism>